<evidence type="ECO:0000259" key="4">
    <source>
        <dbReference type="PROSITE" id="PS52035"/>
    </source>
</evidence>
<accession>A0A060YL92</accession>
<dbReference type="InterPro" id="IPR050753">
    <property type="entry name" value="Peptidase_M14_domain"/>
</dbReference>
<proteinExistence type="inferred from homology"/>
<dbReference type="GO" id="GO:0005615">
    <property type="term" value="C:extracellular space"/>
    <property type="evidence" value="ECO:0007669"/>
    <property type="project" value="TreeGrafter"/>
</dbReference>
<dbReference type="SUPFAM" id="SSF53187">
    <property type="entry name" value="Zn-dependent exopeptidases"/>
    <property type="match status" value="1"/>
</dbReference>
<dbReference type="PROSITE" id="PS52035">
    <property type="entry name" value="PEPTIDASE_M14"/>
    <property type="match status" value="1"/>
</dbReference>
<sequence length="108" mass="12279">MWLGWNIVWLGALLIGLNGTVAWASDIQHHRYEELVRALFVVQSECPYITRIYSIGRSVEGRHLYVLEFSDTPGIHEASMLHDEMMDKSEIIFYLSFGSQAPIIVAPA</sequence>
<feature type="domain" description="Peptidase M14" evidence="4">
    <location>
        <begin position="28"/>
        <end position="108"/>
    </location>
</feature>
<reference evidence="5" key="1">
    <citation type="journal article" date="2014" name="Nat. Commun.">
        <title>The rainbow trout genome provides novel insights into evolution after whole-genome duplication in vertebrates.</title>
        <authorList>
            <person name="Berthelot C."/>
            <person name="Brunet F."/>
            <person name="Chalopin D."/>
            <person name="Juanchich A."/>
            <person name="Bernard M."/>
            <person name="Noel B."/>
            <person name="Bento P."/>
            <person name="Da Silva C."/>
            <person name="Labadie K."/>
            <person name="Alberti A."/>
            <person name="Aury J.M."/>
            <person name="Louis A."/>
            <person name="Dehais P."/>
            <person name="Bardou P."/>
            <person name="Montfort J."/>
            <person name="Klopp C."/>
            <person name="Cabau C."/>
            <person name="Gaspin C."/>
            <person name="Thorgaard G.H."/>
            <person name="Boussaha M."/>
            <person name="Quillet E."/>
            <person name="Guyomard R."/>
            <person name="Galiana D."/>
            <person name="Bobe J."/>
            <person name="Volff J.N."/>
            <person name="Genet C."/>
            <person name="Wincker P."/>
            <person name="Jaillon O."/>
            <person name="Roest Crollius H."/>
            <person name="Guiguen Y."/>
        </authorList>
    </citation>
    <scope>NUCLEOTIDE SEQUENCE [LARGE SCALE GENOMIC DNA]</scope>
</reference>
<gene>
    <name evidence="5" type="ORF">GSONMT00014785001</name>
</gene>
<dbReference type="MEROPS" id="M14.004"/>
<dbReference type="PANTHER" id="PTHR11532:SF80">
    <property type="entry name" value="CARBOXYPEPTIDASE N CATALYTIC CHAIN"/>
    <property type="match status" value="1"/>
</dbReference>
<feature type="signal peptide" evidence="3">
    <location>
        <begin position="1"/>
        <end position="24"/>
    </location>
</feature>
<evidence type="ECO:0000256" key="3">
    <source>
        <dbReference type="SAM" id="SignalP"/>
    </source>
</evidence>
<dbReference type="GO" id="GO:0006518">
    <property type="term" value="P:peptide metabolic process"/>
    <property type="evidence" value="ECO:0007669"/>
    <property type="project" value="TreeGrafter"/>
</dbReference>
<keyword evidence="3" id="KW-0732">Signal</keyword>
<dbReference type="Proteomes" id="UP000193380">
    <property type="component" value="Unassembled WGS sequence"/>
</dbReference>
<evidence type="ECO:0000256" key="1">
    <source>
        <dbReference type="ARBA" id="ARBA00005988"/>
    </source>
</evidence>
<dbReference type="GO" id="GO:0008270">
    <property type="term" value="F:zinc ion binding"/>
    <property type="evidence" value="ECO:0007669"/>
    <property type="project" value="InterPro"/>
</dbReference>
<dbReference type="PaxDb" id="8022-A0A060YL92"/>
<dbReference type="PANTHER" id="PTHR11532">
    <property type="entry name" value="PROTEASE M14 CARBOXYPEPTIDASE"/>
    <property type="match status" value="1"/>
</dbReference>
<feature type="chain" id="PRO_5001592290" description="Peptidase M14 domain-containing protein" evidence="3">
    <location>
        <begin position="25"/>
        <end position="108"/>
    </location>
</feature>
<dbReference type="Gene3D" id="3.40.630.10">
    <property type="entry name" value="Zn peptidases"/>
    <property type="match status" value="1"/>
</dbReference>
<dbReference type="STRING" id="8022.A0A060YL92"/>
<name>A0A060YL92_ONCMY</name>
<dbReference type="GO" id="GO:0004181">
    <property type="term" value="F:metallocarboxypeptidase activity"/>
    <property type="evidence" value="ECO:0007669"/>
    <property type="project" value="InterPro"/>
</dbReference>
<organism evidence="5 6">
    <name type="scientific">Oncorhynchus mykiss</name>
    <name type="common">Rainbow trout</name>
    <name type="synonym">Salmo gairdneri</name>
    <dbReference type="NCBI Taxonomy" id="8022"/>
    <lineage>
        <taxon>Eukaryota</taxon>
        <taxon>Metazoa</taxon>
        <taxon>Chordata</taxon>
        <taxon>Craniata</taxon>
        <taxon>Vertebrata</taxon>
        <taxon>Euteleostomi</taxon>
        <taxon>Actinopterygii</taxon>
        <taxon>Neopterygii</taxon>
        <taxon>Teleostei</taxon>
        <taxon>Protacanthopterygii</taxon>
        <taxon>Salmoniformes</taxon>
        <taxon>Salmonidae</taxon>
        <taxon>Salmoninae</taxon>
        <taxon>Oncorhynchus</taxon>
    </lineage>
</organism>
<dbReference type="GO" id="GO:0016485">
    <property type="term" value="P:protein processing"/>
    <property type="evidence" value="ECO:0007669"/>
    <property type="project" value="TreeGrafter"/>
</dbReference>
<evidence type="ECO:0000256" key="2">
    <source>
        <dbReference type="PROSITE-ProRule" id="PRU01379"/>
    </source>
</evidence>
<evidence type="ECO:0000313" key="5">
    <source>
        <dbReference type="EMBL" id="CDQ90209.1"/>
    </source>
</evidence>
<dbReference type="EMBL" id="FR910283">
    <property type="protein sequence ID" value="CDQ90209.1"/>
    <property type="molecule type" value="Genomic_DNA"/>
</dbReference>
<dbReference type="Pfam" id="PF00246">
    <property type="entry name" value="Peptidase_M14"/>
    <property type="match status" value="1"/>
</dbReference>
<protein>
    <recommendedName>
        <fullName evidence="4">Peptidase M14 domain-containing protein</fullName>
    </recommendedName>
</protein>
<evidence type="ECO:0000313" key="6">
    <source>
        <dbReference type="Proteomes" id="UP000193380"/>
    </source>
</evidence>
<reference evidence="5" key="2">
    <citation type="submission" date="2014-03" db="EMBL/GenBank/DDBJ databases">
        <authorList>
            <person name="Genoscope - CEA"/>
        </authorList>
    </citation>
    <scope>NUCLEOTIDE SEQUENCE</scope>
</reference>
<dbReference type="InterPro" id="IPR000834">
    <property type="entry name" value="Peptidase_M14"/>
</dbReference>
<comment type="caution">
    <text evidence="2">Lacks conserved residue(s) required for the propagation of feature annotation.</text>
</comment>
<dbReference type="AlphaFoldDB" id="A0A060YL92"/>
<comment type="similarity">
    <text evidence="1 2">Belongs to the peptidase M14 family.</text>
</comment>